<evidence type="ECO:0000256" key="5">
    <source>
        <dbReference type="HAMAP-Rule" id="MF_00737"/>
    </source>
</evidence>
<feature type="binding site" evidence="5">
    <location>
        <position position="137"/>
    </location>
    <ligand>
        <name>Mn(2+)</name>
        <dbReference type="ChEBI" id="CHEBI:29035"/>
        <label>1</label>
    </ligand>
</feature>
<dbReference type="HAMAP" id="MF_00737">
    <property type="entry name" value="Formimidoylglutam"/>
    <property type="match status" value="1"/>
</dbReference>
<feature type="binding site" evidence="5">
    <location>
        <position position="166"/>
    </location>
    <ligand>
        <name>Mn(2+)</name>
        <dbReference type="ChEBI" id="CHEBI:29035"/>
        <label>2</label>
    </ligand>
</feature>
<dbReference type="EMBL" id="JAEEGC010000035">
    <property type="protein sequence ID" value="MBV7272958.1"/>
    <property type="molecule type" value="Genomic_DNA"/>
</dbReference>
<dbReference type="AlphaFoldDB" id="A0A949X3U9"/>
<reference evidence="8" key="1">
    <citation type="submission" date="2020-12" db="EMBL/GenBank/DDBJ databases">
        <title>Clostridium thailandense sp. nov., a novel acetogenic bacterium isolated from peat land soil in Thailand.</title>
        <authorList>
            <person name="Chaikitkaew S."/>
            <person name="Birkeland N.K."/>
        </authorList>
    </citation>
    <scope>NUCLEOTIDE SEQUENCE</scope>
    <source>
        <strain evidence="8">PL3</strain>
    </source>
</reference>
<feature type="binding site" evidence="5">
    <location>
        <position position="258"/>
    </location>
    <ligand>
        <name>Mn(2+)</name>
        <dbReference type="ChEBI" id="CHEBI:29035"/>
        <label>1</label>
    </ligand>
</feature>
<feature type="binding site" evidence="5">
    <location>
        <position position="166"/>
    </location>
    <ligand>
        <name>Mn(2+)</name>
        <dbReference type="ChEBI" id="CHEBI:29035"/>
        <label>1</label>
    </ligand>
</feature>
<evidence type="ECO:0000313" key="9">
    <source>
        <dbReference type="Proteomes" id="UP000694308"/>
    </source>
</evidence>
<keyword evidence="4 5" id="KW-0464">Manganese</keyword>
<feature type="binding site" evidence="5">
    <location>
        <position position="258"/>
    </location>
    <ligand>
        <name>Mn(2+)</name>
        <dbReference type="ChEBI" id="CHEBI:29035"/>
        <label>2</label>
    </ligand>
</feature>
<dbReference type="GO" id="GO:0008783">
    <property type="term" value="F:agmatinase activity"/>
    <property type="evidence" value="ECO:0007669"/>
    <property type="project" value="TreeGrafter"/>
</dbReference>
<feature type="binding site" evidence="5">
    <location>
        <position position="168"/>
    </location>
    <ligand>
        <name>Mn(2+)</name>
        <dbReference type="ChEBI" id="CHEBI:29035"/>
        <label>2</label>
    </ligand>
</feature>
<comment type="similarity">
    <text evidence="5 7">Belongs to the arginase family.</text>
</comment>
<comment type="function">
    <text evidence="5">Catalyzes the conversion of N-formimidoyl-L-glutamate to L-glutamate and formamide.</text>
</comment>
<gene>
    <name evidence="5 8" type="primary">hutG</name>
    <name evidence="8" type="ORF">I6U48_08530</name>
</gene>
<comment type="cofactor">
    <cofactor evidence="5">
        <name>Mn(2+)</name>
        <dbReference type="ChEBI" id="CHEBI:29035"/>
    </cofactor>
    <text evidence="5">Binds 2 manganese ions per subunit.</text>
</comment>
<dbReference type="InterPro" id="IPR006035">
    <property type="entry name" value="Ureohydrolase"/>
</dbReference>
<dbReference type="GO" id="GO:0019556">
    <property type="term" value="P:L-histidine catabolic process to glutamate and formamide"/>
    <property type="evidence" value="ECO:0007669"/>
    <property type="project" value="UniProtKB-UniRule"/>
</dbReference>
<keyword evidence="1 5" id="KW-0479">Metal-binding</keyword>
<accession>A0A949X3U9</accession>
<dbReference type="GO" id="GO:0033389">
    <property type="term" value="P:putrescine biosynthetic process from arginine, via agmatine"/>
    <property type="evidence" value="ECO:0007669"/>
    <property type="project" value="TreeGrafter"/>
</dbReference>
<evidence type="ECO:0000256" key="6">
    <source>
        <dbReference type="NCBIfam" id="TIGR01227"/>
    </source>
</evidence>
<organism evidence="8 9">
    <name type="scientific">Clostridium thailandense</name>
    <dbReference type="NCBI Taxonomy" id="2794346"/>
    <lineage>
        <taxon>Bacteria</taxon>
        <taxon>Bacillati</taxon>
        <taxon>Bacillota</taxon>
        <taxon>Clostridia</taxon>
        <taxon>Eubacteriales</taxon>
        <taxon>Clostridiaceae</taxon>
        <taxon>Clostridium</taxon>
    </lineage>
</organism>
<keyword evidence="9" id="KW-1185">Reference proteome</keyword>
<proteinExistence type="inferred from homology"/>
<dbReference type="NCBIfam" id="TIGR01227">
    <property type="entry name" value="hutG"/>
    <property type="match status" value="1"/>
</dbReference>
<evidence type="ECO:0000256" key="7">
    <source>
        <dbReference type="PROSITE-ProRule" id="PRU00742"/>
    </source>
</evidence>
<feature type="binding site" evidence="5">
    <location>
        <position position="260"/>
    </location>
    <ligand>
        <name>Mn(2+)</name>
        <dbReference type="ChEBI" id="CHEBI:29035"/>
        <label>2</label>
    </ligand>
</feature>
<evidence type="ECO:0000256" key="1">
    <source>
        <dbReference type="ARBA" id="ARBA00022723"/>
    </source>
</evidence>
<evidence type="ECO:0000256" key="2">
    <source>
        <dbReference type="ARBA" id="ARBA00022801"/>
    </source>
</evidence>
<dbReference type="PANTHER" id="PTHR11358:SF35">
    <property type="entry name" value="FORMIMIDOYLGLUTAMASE"/>
    <property type="match status" value="1"/>
</dbReference>
<comment type="pathway">
    <text evidence="5">Amino-acid degradation; L-histidine degradation into L-glutamate; L-glutamate from N-formimidoyl-L-glutamate (hydrolase route): step 1/1.</text>
</comment>
<feature type="binding site" evidence="5">
    <location>
        <position position="170"/>
    </location>
    <ligand>
        <name>Mn(2+)</name>
        <dbReference type="ChEBI" id="CHEBI:29035"/>
        <label>1</label>
    </ligand>
</feature>
<dbReference type="CDD" id="cd09988">
    <property type="entry name" value="Formimidoylglutamase"/>
    <property type="match status" value="1"/>
</dbReference>
<dbReference type="PIRSF" id="PIRSF036979">
    <property type="entry name" value="Arginase"/>
    <property type="match status" value="1"/>
</dbReference>
<name>A0A949X3U9_9CLOT</name>
<dbReference type="PROSITE" id="PS51409">
    <property type="entry name" value="ARGINASE_2"/>
    <property type="match status" value="1"/>
</dbReference>
<evidence type="ECO:0000256" key="4">
    <source>
        <dbReference type="ARBA" id="ARBA00023211"/>
    </source>
</evidence>
<keyword evidence="3 5" id="KW-0369">Histidine metabolism</keyword>
<dbReference type="RefSeq" id="WP_218319990.1">
    <property type="nucleotide sequence ID" value="NZ_JAEEGC010000035.1"/>
</dbReference>
<evidence type="ECO:0000313" key="8">
    <source>
        <dbReference type="EMBL" id="MBV7272958.1"/>
    </source>
</evidence>
<keyword evidence="2 5" id="KW-0378">Hydrolase</keyword>
<dbReference type="PANTHER" id="PTHR11358">
    <property type="entry name" value="ARGINASE/AGMATINASE"/>
    <property type="match status" value="1"/>
</dbReference>
<dbReference type="EC" id="3.5.3.8" evidence="5 6"/>
<comment type="catalytic activity">
    <reaction evidence="5">
        <text>N-formimidoyl-L-glutamate + H2O = formamide + L-glutamate</text>
        <dbReference type="Rhea" id="RHEA:22492"/>
        <dbReference type="ChEBI" id="CHEBI:15377"/>
        <dbReference type="ChEBI" id="CHEBI:16397"/>
        <dbReference type="ChEBI" id="CHEBI:29985"/>
        <dbReference type="ChEBI" id="CHEBI:58928"/>
        <dbReference type="EC" id="3.5.3.8"/>
    </reaction>
</comment>
<dbReference type="Proteomes" id="UP000694308">
    <property type="component" value="Unassembled WGS sequence"/>
</dbReference>
<sequence>MFNTNYKPMDKSLWQGRTDSESNFDAFRWHQWVKPLDLRENNPHLANVKLGFAFIGFCCDEGVKRNRGRIGAANGPQGIRKELSNLPCVFTKEVELFDAGNIYCENITLEEAQALLSKAVKKILNLKLFPIILGGGHETTLGNYNGVLNHLSQNTSRPNIGIINFDAHFDLRPYPNGGSSGTMFRQISDICKNRDLKYSYLCLGVQKHCNTVDLFKTANKLGVDYVLAKDIVDHDSWDTLEKLERFIKLQDRIYITICSDVFSSSFAPGVSAAQPLGLDPESVLKFLKYIMRSNKVISFDIAEVSPRFDQDNTTANLASIIIFSVVNTIAQVHNLCDEY</sequence>
<dbReference type="Pfam" id="PF00491">
    <property type="entry name" value="Arginase"/>
    <property type="match status" value="1"/>
</dbReference>
<comment type="caution">
    <text evidence="8">The sequence shown here is derived from an EMBL/GenBank/DDBJ whole genome shotgun (WGS) entry which is preliminary data.</text>
</comment>
<dbReference type="InterPro" id="IPR005923">
    <property type="entry name" value="HutG"/>
</dbReference>
<dbReference type="GO" id="GO:0030145">
    <property type="term" value="F:manganese ion binding"/>
    <property type="evidence" value="ECO:0007669"/>
    <property type="project" value="UniProtKB-UniRule"/>
</dbReference>
<dbReference type="GO" id="GO:0050415">
    <property type="term" value="F:formimidoylglutamase activity"/>
    <property type="evidence" value="ECO:0007669"/>
    <property type="project" value="UniProtKB-UniRule"/>
</dbReference>
<evidence type="ECO:0000256" key="3">
    <source>
        <dbReference type="ARBA" id="ARBA00022808"/>
    </source>
</evidence>
<protein>
    <recommendedName>
        <fullName evidence="5 6">Formimidoylglutamase</fullName>
        <ecNumber evidence="5 6">3.5.3.8</ecNumber>
    </recommendedName>
    <alternativeName>
        <fullName evidence="5">Formiminoglutamase</fullName>
    </alternativeName>
    <alternativeName>
        <fullName evidence="5">Formiminoglutamate hydrolase</fullName>
    </alternativeName>
</protein>